<dbReference type="InterPro" id="IPR051319">
    <property type="entry name" value="Oligoribo/pAp-PDE_c-di-AMP_PDE"/>
</dbReference>
<protein>
    <submittedName>
        <fullName evidence="3">Bifunctional oligoribonuclease/PAP phosphatase NrnA</fullName>
    </submittedName>
</protein>
<evidence type="ECO:0000313" key="3">
    <source>
        <dbReference type="EMBL" id="QKS72045.1"/>
    </source>
</evidence>
<dbReference type="Gene3D" id="3.90.1640.10">
    <property type="entry name" value="inorganic pyrophosphatase (n-terminal core)"/>
    <property type="match status" value="1"/>
</dbReference>
<organism evidence="3 4">
    <name type="scientific">Paenalkalicoccus suaedae</name>
    <dbReference type="NCBI Taxonomy" id="2592382"/>
    <lineage>
        <taxon>Bacteria</taxon>
        <taxon>Bacillati</taxon>
        <taxon>Bacillota</taxon>
        <taxon>Bacilli</taxon>
        <taxon>Bacillales</taxon>
        <taxon>Bacillaceae</taxon>
        <taxon>Paenalkalicoccus</taxon>
    </lineage>
</organism>
<dbReference type="InterPro" id="IPR003156">
    <property type="entry name" value="DHHA1_dom"/>
</dbReference>
<dbReference type="Proteomes" id="UP000318138">
    <property type="component" value="Chromosome"/>
</dbReference>
<dbReference type="EMBL" id="CP041372">
    <property type="protein sequence ID" value="QKS72045.1"/>
    <property type="molecule type" value="Genomic_DNA"/>
</dbReference>
<evidence type="ECO:0000259" key="2">
    <source>
        <dbReference type="Pfam" id="PF02272"/>
    </source>
</evidence>
<dbReference type="RefSeq" id="WP_176010028.1">
    <property type="nucleotide sequence ID" value="NZ_CP041372.2"/>
</dbReference>
<evidence type="ECO:0000259" key="1">
    <source>
        <dbReference type="Pfam" id="PF01368"/>
    </source>
</evidence>
<dbReference type="InterPro" id="IPR038763">
    <property type="entry name" value="DHH_sf"/>
</dbReference>
<dbReference type="PANTHER" id="PTHR47618">
    <property type="entry name" value="BIFUNCTIONAL OLIGORIBONUCLEASE AND PAP PHOSPHATASE NRNA"/>
    <property type="match status" value="1"/>
</dbReference>
<feature type="domain" description="DHHA1" evidence="2">
    <location>
        <begin position="228"/>
        <end position="311"/>
    </location>
</feature>
<feature type="domain" description="DDH" evidence="1">
    <location>
        <begin position="17"/>
        <end position="154"/>
    </location>
</feature>
<dbReference type="AlphaFoldDB" id="A0A859FII2"/>
<keyword evidence="4" id="KW-1185">Reference proteome</keyword>
<name>A0A859FII2_9BACI</name>
<dbReference type="InterPro" id="IPR001667">
    <property type="entry name" value="DDH_dom"/>
</dbReference>
<dbReference type="KEGG" id="psua:FLK61_35880"/>
<dbReference type="PANTHER" id="PTHR47618:SF1">
    <property type="entry name" value="BIFUNCTIONAL OLIGORIBONUCLEASE AND PAP PHOSPHATASE NRNA"/>
    <property type="match status" value="1"/>
</dbReference>
<sequence length="314" mass="35514">MTDVKKRIIEEIKQWDSIIILRHVRPDPDAIGSQAGLKELILTFFPDKKVYLGGETEPSLSFLSEMDEISEETFEQSLVIACDTANTERIDDERYQKASKLIKIDHHPEVDRYGDIQWVSTDASSTCEMITELYLELSNDTPENDLARLLYAGIVADTGRFKFSNTTEKTFRYASFLINASFSRDEIHEKLYEKKRNVMKLEGFVLSNVDVMPSGAAAIKLTKSVLENYQVTSKDSSAIVNCFSTLEGLKAWVFFVEEEDIIRVRLRSKEPIINTLAEQYNGGGHPMASGASVATWEEADELIKKLNQLCEDAS</sequence>
<proteinExistence type="predicted"/>
<evidence type="ECO:0000313" key="4">
    <source>
        <dbReference type="Proteomes" id="UP000318138"/>
    </source>
</evidence>
<gene>
    <name evidence="3" type="ORF">FLK61_35880</name>
</gene>
<dbReference type="Pfam" id="PF02272">
    <property type="entry name" value="DHHA1"/>
    <property type="match status" value="1"/>
</dbReference>
<reference evidence="4" key="1">
    <citation type="submission" date="2019-07" db="EMBL/GenBank/DDBJ databases">
        <title>Bacillus alkalisoli sp. nov. isolated from saline soil.</title>
        <authorList>
            <person name="Sun J.-Q."/>
            <person name="Xu L."/>
        </authorList>
    </citation>
    <scope>NUCLEOTIDE SEQUENCE [LARGE SCALE GENOMIC DNA]</scope>
    <source>
        <strain evidence="4">M4U3P1</strain>
    </source>
</reference>
<dbReference type="SUPFAM" id="SSF64182">
    <property type="entry name" value="DHH phosphoesterases"/>
    <property type="match status" value="1"/>
</dbReference>
<accession>A0A859FII2</accession>
<dbReference type="GO" id="GO:0003676">
    <property type="term" value="F:nucleic acid binding"/>
    <property type="evidence" value="ECO:0007669"/>
    <property type="project" value="InterPro"/>
</dbReference>
<dbReference type="Pfam" id="PF01368">
    <property type="entry name" value="DHH"/>
    <property type="match status" value="1"/>
</dbReference>
<dbReference type="Gene3D" id="3.10.310.30">
    <property type="match status" value="1"/>
</dbReference>